<dbReference type="GO" id="GO:0032259">
    <property type="term" value="P:methylation"/>
    <property type="evidence" value="ECO:0007669"/>
    <property type="project" value="UniProtKB-KW"/>
</dbReference>
<dbReference type="EC" id="2.1.1.35" evidence="5"/>
<accession>A0AAJ6QM28</accession>
<dbReference type="GeneID" id="100905600"/>
<dbReference type="InterPro" id="IPR012677">
    <property type="entry name" value="Nucleotide-bd_a/b_plait_sf"/>
</dbReference>
<keyword evidence="11" id="KW-1185">Reference proteome</keyword>
<evidence type="ECO:0000256" key="1">
    <source>
        <dbReference type="ARBA" id="ARBA00022603"/>
    </source>
</evidence>
<feature type="region of interest" description="Disordered" evidence="9">
    <location>
        <begin position="1"/>
        <end position="41"/>
    </location>
</feature>
<dbReference type="CDD" id="cd02440">
    <property type="entry name" value="AdoMet_MTases"/>
    <property type="match status" value="1"/>
</dbReference>
<dbReference type="InterPro" id="IPR035979">
    <property type="entry name" value="RBD_domain_sf"/>
</dbReference>
<sequence length="594" mass="67361">MEIVSDRTPRSVEDVRCEDCEEADDPTVAESRSENAGTDEYSYTQRDNFTSEIFKIEVANLPFHMSPKDFKKLLTGRLRLQPHKIKMFNIKRARFAFVTFKNDQLRDDAIKALDGYHHKQNTFRAELAKPRADPVQRARKQRSHLLTGESNPGTQSVLDVVIPWHGDPYDEQLRRKQSSIEEVLIKLERDLSRQQSKDFNDFVRALKEDTGRKTICDVADICGSPRENFYRNKNEFTPGHDETGRLVLGFRKSSYKRGSTEVGRVCDGMKHIPKRALEVAELFEQYFLQCAEARPPYDAQDERGYWRQVTVRTSETDQCMVIVLMHPQDLTIEEVEQEVSKLRTYYDSSLSGVVSSLYFQRFDKKSNVYPLEHVAGSEVITEELLGIRFEISPPSFFQVNTKAAEILYGRIFELAELAADSTVLDLFCGIGSIGLTMASKVKRVIGAEIIPDAVDNARRVASQHGINNCEFIAGKAEDVLSLALHKVSDEKKVVAILDPPRQGVHKRVIKLLRSSENISCIVYVACNPAAAMPNIIDFCKQSSNNYRGGPWFPCVAQAVDMFPHTPHTELIVVLRRFKDVVLSSRARGEADSVS</sequence>
<keyword evidence="3 8" id="KW-0949">S-adenosyl-L-methionine</keyword>
<feature type="region of interest" description="Disordered" evidence="9">
    <location>
        <begin position="130"/>
        <end position="151"/>
    </location>
</feature>
<reference evidence="12" key="1">
    <citation type="submission" date="2025-08" db="UniProtKB">
        <authorList>
            <consortium name="RefSeq"/>
        </authorList>
    </citation>
    <scope>IDENTIFICATION</scope>
</reference>
<dbReference type="PANTHER" id="PTHR45904">
    <property type="entry name" value="TRNA (URACIL-5-)-METHYLTRANSFERASE"/>
    <property type="match status" value="1"/>
</dbReference>
<proteinExistence type="inferred from homology"/>
<evidence type="ECO:0000256" key="3">
    <source>
        <dbReference type="ARBA" id="ARBA00022691"/>
    </source>
</evidence>
<dbReference type="Gene3D" id="3.30.70.330">
    <property type="match status" value="1"/>
</dbReference>
<feature type="binding site" evidence="8">
    <location>
        <position position="498"/>
    </location>
    <ligand>
        <name>S-adenosyl-L-methionine</name>
        <dbReference type="ChEBI" id="CHEBI:59789"/>
    </ligand>
</feature>
<keyword evidence="4 7" id="KW-0694">RNA-binding</keyword>
<dbReference type="GO" id="GO:0030697">
    <property type="term" value="F:tRNA (uracil(54)-C5)-methyltransferase activity, S-adenosyl methionine-dependent"/>
    <property type="evidence" value="ECO:0007669"/>
    <property type="project" value="UniProtKB-EC"/>
</dbReference>
<dbReference type="PROSITE" id="PS01231">
    <property type="entry name" value="TRMA_2"/>
    <property type="match status" value="1"/>
</dbReference>
<dbReference type="InterPro" id="IPR010280">
    <property type="entry name" value="U5_MeTrfase_fam"/>
</dbReference>
<feature type="compositionally biased region" description="Basic and acidic residues" evidence="9">
    <location>
        <begin position="1"/>
        <end position="18"/>
    </location>
</feature>
<name>A0AAJ6QM28_9ACAR</name>
<dbReference type="InterPro" id="IPR000504">
    <property type="entry name" value="RRM_dom"/>
</dbReference>
<feature type="domain" description="RRM" evidence="10">
    <location>
        <begin position="54"/>
        <end position="130"/>
    </location>
</feature>
<dbReference type="Gene3D" id="3.40.50.150">
    <property type="entry name" value="Vaccinia Virus protein VP39"/>
    <property type="match status" value="1"/>
</dbReference>
<dbReference type="SUPFAM" id="SSF54928">
    <property type="entry name" value="RNA-binding domain, RBD"/>
    <property type="match status" value="1"/>
</dbReference>
<evidence type="ECO:0000256" key="8">
    <source>
        <dbReference type="PROSITE-ProRule" id="PRU01024"/>
    </source>
</evidence>
<keyword evidence="2 8" id="KW-0808">Transferase</keyword>
<dbReference type="PROSITE" id="PS51687">
    <property type="entry name" value="SAM_MT_RNA_M5U"/>
    <property type="match status" value="1"/>
</dbReference>
<evidence type="ECO:0000256" key="6">
    <source>
        <dbReference type="ARBA" id="ARBA00047278"/>
    </source>
</evidence>
<evidence type="ECO:0000256" key="2">
    <source>
        <dbReference type="ARBA" id="ARBA00022679"/>
    </source>
</evidence>
<dbReference type="InterPro" id="IPR029063">
    <property type="entry name" value="SAM-dependent_MTases_sf"/>
</dbReference>
<dbReference type="GO" id="GO:0003723">
    <property type="term" value="F:RNA binding"/>
    <property type="evidence" value="ECO:0007669"/>
    <property type="project" value="UniProtKB-UniRule"/>
</dbReference>
<protein>
    <recommendedName>
        <fullName evidence="5">tRNA (uracil(54)-C(5))-methyltransferase</fullName>
        <ecNumber evidence="5">2.1.1.35</ecNumber>
    </recommendedName>
</protein>
<comment type="catalytic activity">
    <reaction evidence="6">
        <text>uridine(54) in tRNA + S-adenosyl-L-methionine = 5-methyluridine(54) in tRNA + S-adenosyl-L-homocysteine + H(+)</text>
        <dbReference type="Rhea" id="RHEA:42712"/>
        <dbReference type="Rhea" id="RHEA-COMP:10167"/>
        <dbReference type="Rhea" id="RHEA-COMP:10193"/>
        <dbReference type="ChEBI" id="CHEBI:15378"/>
        <dbReference type="ChEBI" id="CHEBI:57856"/>
        <dbReference type="ChEBI" id="CHEBI:59789"/>
        <dbReference type="ChEBI" id="CHEBI:65315"/>
        <dbReference type="ChEBI" id="CHEBI:74447"/>
        <dbReference type="EC" id="2.1.1.35"/>
    </reaction>
    <physiologicalReaction direction="left-to-right" evidence="6">
        <dbReference type="Rhea" id="RHEA:42713"/>
    </physiologicalReaction>
</comment>
<feature type="binding site" evidence="8">
    <location>
        <position position="427"/>
    </location>
    <ligand>
        <name>S-adenosyl-L-methionine</name>
        <dbReference type="ChEBI" id="CHEBI:59789"/>
    </ligand>
</feature>
<dbReference type="GO" id="GO:0006396">
    <property type="term" value="P:RNA processing"/>
    <property type="evidence" value="ECO:0007669"/>
    <property type="project" value="InterPro"/>
</dbReference>
<dbReference type="Pfam" id="PF05958">
    <property type="entry name" value="tRNA_U5-meth_tr"/>
    <property type="match status" value="1"/>
</dbReference>
<evidence type="ECO:0000313" key="11">
    <source>
        <dbReference type="Proteomes" id="UP000694867"/>
    </source>
</evidence>
<dbReference type="Proteomes" id="UP000694867">
    <property type="component" value="Unplaced"/>
</dbReference>
<dbReference type="Gene3D" id="2.40.50.1070">
    <property type="match status" value="1"/>
</dbReference>
<dbReference type="AlphaFoldDB" id="A0AAJ6QM28"/>
<feature type="active site" description="Nucleophile" evidence="8">
    <location>
        <position position="526"/>
    </location>
</feature>
<feature type="binding site" evidence="8">
    <location>
        <position position="398"/>
    </location>
    <ligand>
        <name>S-adenosyl-L-methionine</name>
        <dbReference type="ChEBI" id="CHEBI:59789"/>
    </ligand>
</feature>
<evidence type="ECO:0000256" key="9">
    <source>
        <dbReference type="SAM" id="MobiDB-lite"/>
    </source>
</evidence>
<gene>
    <name evidence="12" type="primary">LOC100905600</name>
</gene>
<organism evidence="11 12">
    <name type="scientific">Galendromus occidentalis</name>
    <name type="common">western predatory mite</name>
    <dbReference type="NCBI Taxonomy" id="34638"/>
    <lineage>
        <taxon>Eukaryota</taxon>
        <taxon>Metazoa</taxon>
        <taxon>Ecdysozoa</taxon>
        <taxon>Arthropoda</taxon>
        <taxon>Chelicerata</taxon>
        <taxon>Arachnida</taxon>
        <taxon>Acari</taxon>
        <taxon>Parasitiformes</taxon>
        <taxon>Mesostigmata</taxon>
        <taxon>Gamasina</taxon>
        <taxon>Phytoseioidea</taxon>
        <taxon>Phytoseiidae</taxon>
        <taxon>Typhlodrominae</taxon>
        <taxon>Galendromus</taxon>
    </lineage>
</organism>
<dbReference type="PANTHER" id="PTHR45904:SF2">
    <property type="entry name" value="TRNA (URACIL-5-)-METHYLTRANSFERASE HOMOLOG A"/>
    <property type="match status" value="1"/>
</dbReference>
<evidence type="ECO:0000259" key="10">
    <source>
        <dbReference type="PROSITE" id="PS50102"/>
    </source>
</evidence>
<feature type="binding site" evidence="8">
    <location>
        <position position="448"/>
    </location>
    <ligand>
        <name>S-adenosyl-L-methionine</name>
        <dbReference type="ChEBI" id="CHEBI:59789"/>
    </ligand>
</feature>
<evidence type="ECO:0000256" key="4">
    <source>
        <dbReference type="ARBA" id="ARBA00022884"/>
    </source>
</evidence>
<dbReference type="KEGG" id="goe:100905600"/>
<evidence type="ECO:0000256" key="5">
    <source>
        <dbReference type="ARBA" id="ARBA00033763"/>
    </source>
</evidence>
<evidence type="ECO:0000313" key="12">
    <source>
        <dbReference type="RefSeq" id="XP_003737182.1"/>
    </source>
</evidence>
<evidence type="ECO:0000256" key="7">
    <source>
        <dbReference type="PROSITE-ProRule" id="PRU00176"/>
    </source>
</evidence>
<dbReference type="PROSITE" id="PS50102">
    <property type="entry name" value="RRM"/>
    <property type="match status" value="1"/>
</dbReference>
<comment type="similarity">
    <text evidence="8">Belongs to the class I-like SAM-binding methyltransferase superfamily. RNA M5U methyltransferase family.</text>
</comment>
<dbReference type="InterPro" id="IPR030391">
    <property type="entry name" value="MeTrfase_TrmA_CS"/>
</dbReference>
<keyword evidence="1 8" id="KW-0489">Methyltransferase</keyword>
<dbReference type="InterPro" id="IPR045850">
    <property type="entry name" value="TRM2_met"/>
</dbReference>
<dbReference type="SUPFAM" id="SSF53335">
    <property type="entry name" value="S-adenosyl-L-methionine-dependent methyltransferases"/>
    <property type="match status" value="1"/>
</dbReference>
<dbReference type="RefSeq" id="XP_003737182.1">
    <property type="nucleotide sequence ID" value="XM_003737134.2"/>
</dbReference>